<name>A0A0G4GM20_9ALVE</name>
<accession>A0A0G4GM20</accession>
<evidence type="ECO:0000313" key="2">
    <source>
        <dbReference type="EMBL" id="CEM31174.1"/>
    </source>
</evidence>
<protein>
    <recommendedName>
        <fullName evidence="1">Endonuclease/exonuclease/phosphatase domain-containing protein</fullName>
    </recommendedName>
</protein>
<feature type="domain" description="Endonuclease/exonuclease/phosphatase" evidence="1">
    <location>
        <begin position="82"/>
        <end position="224"/>
    </location>
</feature>
<dbReference type="EMBL" id="CDMZ01001345">
    <property type="protein sequence ID" value="CEM31174.1"/>
    <property type="molecule type" value="Genomic_DNA"/>
</dbReference>
<dbReference type="InterPro" id="IPR036691">
    <property type="entry name" value="Endo/exonu/phosph_ase_sf"/>
</dbReference>
<dbReference type="Pfam" id="PF03372">
    <property type="entry name" value="Exo_endo_phos"/>
    <property type="match status" value="1"/>
</dbReference>
<evidence type="ECO:0000259" key="1">
    <source>
        <dbReference type="Pfam" id="PF03372"/>
    </source>
</evidence>
<reference evidence="2" key="1">
    <citation type="submission" date="2014-11" db="EMBL/GenBank/DDBJ databases">
        <authorList>
            <person name="Otto D Thomas"/>
            <person name="Naeem Raeece"/>
        </authorList>
    </citation>
    <scope>NUCLEOTIDE SEQUENCE</scope>
</reference>
<gene>
    <name evidence="2" type="ORF">Cvel_22495</name>
</gene>
<dbReference type="SUPFAM" id="SSF56219">
    <property type="entry name" value="DNase I-like"/>
    <property type="match status" value="1"/>
</dbReference>
<dbReference type="AlphaFoldDB" id="A0A0G4GM20"/>
<dbReference type="PhylomeDB" id="A0A0G4GM20"/>
<dbReference type="InterPro" id="IPR005135">
    <property type="entry name" value="Endo/exonuclease/phosphatase"/>
</dbReference>
<sequence length="234" mass="26104">MVRHSQFLAAPKAGVSRWCTDSSVQSWQQLVAAGEWAAHGKVAVIMLLEILGHLLKLVEVVGDEGPIEEHEERLGTRKIRNGDIRSWLTETDADVVVLVETQHLSCDLELGGWKGVNWSHREWRRRKTKVHSACADKEIRSGGVCILVKSDRWGELRPEFKLVGPSIARVAIYSSSRKLHVFGVYLPEGWSNHKKDDTKEILSDSLCSVPLGELRVVLGDLNSHTASLCLEGLE</sequence>
<organism evidence="2">
    <name type="scientific">Chromera velia CCMP2878</name>
    <dbReference type="NCBI Taxonomy" id="1169474"/>
    <lineage>
        <taxon>Eukaryota</taxon>
        <taxon>Sar</taxon>
        <taxon>Alveolata</taxon>
        <taxon>Colpodellida</taxon>
        <taxon>Chromeraceae</taxon>
        <taxon>Chromera</taxon>
    </lineage>
</organism>
<proteinExistence type="predicted"/>
<dbReference type="Gene3D" id="3.60.10.10">
    <property type="entry name" value="Endonuclease/exonuclease/phosphatase"/>
    <property type="match status" value="1"/>
</dbReference>
<dbReference type="VEuPathDB" id="CryptoDB:Cvel_22495"/>